<evidence type="ECO:0000313" key="4">
    <source>
        <dbReference type="EMBL" id="CAB5067201.1"/>
    </source>
</evidence>
<dbReference type="GO" id="GO:0016491">
    <property type="term" value="F:oxidoreductase activity"/>
    <property type="evidence" value="ECO:0007669"/>
    <property type="project" value="UniProtKB-KW"/>
</dbReference>
<accession>A0A6J7RAH3</accession>
<gene>
    <name evidence="3" type="ORF">UFOPK4098_01132</name>
    <name evidence="4" type="ORF">UFOPK4347_01413</name>
</gene>
<dbReference type="InterPro" id="IPR002347">
    <property type="entry name" value="SDR_fam"/>
</dbReference>
<dbReference type="GO" id="GO:0016020">
    <property type="term" value="C:membrane"/>
    <property type="evidence" value="ECO:0007669"/>
    <property type="project" value="TreeGrafter"/>
</dbReference>
<dbReference type="EMBL" id="CAFBQU010000050">
    <property type="protein sequence ID" value="CAB5067201.1"/>
    <property type="molecule type" value="Genomic_DNA"/>
</dbReference>
<evidence type="ECO:0000256" key="2">
    <source>
        <dbReference type="ARBA" id="ARBA00023002"/>
    </source>
</evidence>
<dbReference type="Gene3D" id="3.40.50.720">
    <property type="entry name" value="NAD(P)-binding Rossmann-like Domain"/>
    <property type="match status" value="1"/>
</dbReference>
<dbReference type="SUPFAM" id="SSF51735">
    <property type="entry name" value="NAD(P)-binding Rossmann-fold domains"/>
    <property type="match status" value="1"/>
</dbReference>
<evidence type="ECO:0000313" key="3">
    <source>
        <dbReference type="EMBL" id="CAB5025772.1"/>
    </source>
</evidence>
<organism evidence="3">
    <name type="scientific">freshwater metagenome</name>
    <dbReference type="NCBI Taxonomy" id="449393"/>
    <lineage>
        <taxon>unclassified sequences</taxon>
        <taxon>metagenomes</taxon>
        <taxon>ecological metagenomes</taxon>
    </lineage>
</organism>
<dbReference type="PANTHER" id="PTHR44196">
    <property type="entry name" value="DEHYDROGENASE/REDUCTASE SDR FAMILY MEMBER 7B"/>
    <property type="match status" value="1"/>
</dbReference>
<reference evidence="3" key="1">
    <citation type="submission" date="2020-05" db="EMBL/GenBank/DDBJ databases">
        <authorList>
            <person name="Chiriac C."/>
            <person name="Salcher M."/>
            <person name="Ghai R."/>
            <person name="Kavagutti S V."/>
        </authorList>
    </citation>
    <scope>NUCLEOTIDE SEQUENCE</scope>
</reference>
<dbReference type="EMBL" id="CAFBPN010000068">
    <property type="protein sequence ID" value="CAB5025772.1"/>
    <property type="molecule type" value="Genomic_DNA"/>
</dbReference>
<dbReference type="InterPro" id="IPR036291">
    <property type="entry name" value="NAD(P)-bd_dom_sf"/>
</dbReference>
<keyword evidence="2" id="KW-0560">Oxidoreductase</keyword>
<evidence type="ECO:0000256" key="1">
    <source>
        <dbReference type="ARBA" id="ARBA00006484"/>
    </source>
</evidence>
<proteinExistence type="inferred from homology"/>
<dbReference type="PANTHER" id="PTHR44196:SF1">
    <property type="entry name" value="DEHYDROGENASE_REDUCTASE SDR FAMILY MEMBER 7B"/>
    <property type="match status" value="1"/>
</dbReference>
<dbReference type="AlphaFoldDB" id="A0A6J7RAH3"/>
<sequence length="213" mass="21978">MTELRNQRFLVIGASGGLGSALVAALNEKGAEVIAIAKSGPFGLDITNEDARRQLSELVVAHDGIDGIVIASGLVGFGIHGTLNSAELAQLIDVDLVAPLQVLNDLVPHIREGGNITVITGAVVDFATLGMAAYTAAKAGLSASCAVLRRELRSRKISVLDARPPHTETGLATRPLYGQAPAMKEGLSPASVAERIIAGIEAGETEIPPALFS</sequence>
<dbReference type="CDD" id="cd05233">
    <property type="entry name" value="SDR_c"/>
    <property type="match status" value="1"/>
</dbReference>
<protein>
    <submittedName>
        <fullName evidence="3">Unannotated protein</fullName>
    </submittedName>
</protein>
<name>A0A6J7RAH3_9ZZZZ</name>
<comment type="similarity">
    <text evidence="1">Belongs to the short-chain dehydrogenases/reductases (SDR) family.</text>
</comment>
<dbReference type="Pfam" id="PF00106">
    <property type="entry name" value="adh_short"/>
    <property type="match status" value="1"/>
</dbReference>